<sequence>MAIGAGGWLTGMDIAKDGTMVARADTYGAYIWNGNAWQQLVTAASMPDLNSGKTGVYEIRIAPSNSQVLYMAFDKSVYKSTDQGKTWTKTSFVGTGFDPNSPNRMDGQKMAVDPTNPNIVFVGSQKDGLWVTRDGGANWQKISAVAQGANTVDPGMTGIIIQGTTVFVGTAGAGVYQSKDGGFTWSAIGGPADIGHAAIAPDGTYYATGNSDKALWKFANGAWTKLLASSAHGIAVDPFNSSHLVVSDDGGNLIESKTAGADWGNGWNWGKGLESSNDVPWLENSGYYMSTGGFMFDPTTPGKLWQSAGVGVWNTQLPSNLDWNTPVVWNSQSRGIEQLVANDIIGAVGADPLFASWDRAFVSMPDVDQYATNYSGGAFSMGWSVDYASSNSSFMVGVSDYWGTENSGYSVDGGKTWNKFAGLPSWATSTVGGSIAASTTTNFIWVAAGNQPPAYTLDGGKTWSNVSIAGITDWNMVHAFYYLNRTSITADREAPNTFYLYDSNTGVYRTTDGGVSWSKVFSGQVADWSYWNAKIEAVPGQAGALYFTSGALGNDPSNPYYTGLMHSTDGGATWKAVPGVNAASFGYGAPEKAGGPATIYIVGQVNGNNGIFYSADNGVNWTKIGERPMNSLDHIKTISGDMDKFGLVYVGFAGSGYTYLDFSGSAPSTPPAPTPPPAPAGPPTQTALITSALDDTGTAATVDNGAVINDGTPTLSGQLSAALLSGQKLAVYRDGELIGQAAATNTSWSFTDPGASDGKHDYVVKVVDSLGQAGAASGSFSLVIDTVAPNQAVVVVAADLSSSTGLKTASLSASSSGSTLVTGNITGTLAADETVVVFRDGVKVGTALVSNGSWSFNDAVTSGTFKYTAQVQDAAGNIGQMSSVLAVTLGTSLVEGTTRNDVLIGGGGADVLVGVGLTGKSLGKGTIDVLTGGAGNDVFVLGDSRGRFYDDGNSKSSGSNDYARITDFDTGDKVQLKGSAAEYLQGWIHNLQGASGTGIYHDTNGNGQIDSRDELIALVQNHGPLDSGDFIFV</sequence>
<dbReference type="Proteomes" id="UP001382935">
    <property type="component" value="Chromosome"/>
</dbReference>
<dbReference type="Pfam" id="PF19077">
    <property type="entry name" value="Big_13"/>
    <property type="match status" value="2"/>
</dbReference>
<organism evidence="3 4">
    <name type="scientific">Sphingomonas kaistensis</name>
    <dbReference type="NCBI Taxonomy" id="298708"/>
    <lineage>
        <taxon>Bacteria</taxon>
        <taxon>Pseudomonadati</taxon>
        <taxon>Pseudomonadota</taxon>
        <taxon>Alphaproteobacteria</taxon>
        <taxon>Sphingomonadales</taxon>
        <taxon>Sphingomonadaceae</taxon>
        <taxon>Sphingomonas</taxon>
    </lineage>
</organism>
<protein>
    <submittedName>
        <fullName evidence="3">Ig-like domain-containing protein</fullName>
    </submittedName>
</protein>
<dbReference type="Pfam" id="PF00353">
    <property type="entry name" value="HemolysinCabind"/>
    <property type="match status" value="2"/>
</dbReference>
<dbReference type="EMBL" id="CP145607">
    <property type="protein sequence ID" value="WWM70074.1"/>
    <property type="molecule type" value="Genomic_DNA"/>
</dbReference>
<gene>
    <name evidence="3" type="ORF">V6R86_05100</name>
</gene>
<name>A0ABZ2G1Z3_9SPHN</name>
<dbReference type="Gene3D" id="2.150.10.10">
    <property type="entry name" value="Serralysin-like metalloprotease, C-terminal"/>
    <property type="match status" value="1"/>
</dbReference>
<dbReference type="InterPro" id="IPR013783">
    <property type="entry name" value="Ig-like_fold"/>
</dbReference>
<feature type="region of interest" description="Disordered" evidence="1">
    <location>
        <begin position="665"/>
        <end position="685"/>
    </location>
</feature>
<dbReference type="SUPFAM" id="SSF51120">
    <property type="entry name" value="beta-Roll"/>
    <property type="match status" value="1"/>
</dbReference>
<dbReference type="PANTHER" id="PTHR43739">
    <property type="entry name" value="XYLOGLUCANASE (EUROFUNG)"/>
    <property type="match status" value="1"/>
</dbReference>
<dbReference type="Gene3D" id="2.130.10.10">
    <property type="entry name" value="YVTN repeat-like/Quinoprotein amine dehydrogenase"/>
    <property type="match status" value="2"/>
</dbReference>
<dbReference type="InterPro" id="IPR001343">
    <property type="entry name" value="Hemolysn_Ca-bd"/>
</dbReference>
<dbReference type="PANTHER" id="PTHR43739:SF5">
    <property type="entry name" value="EXO-ALPHA-SIALIDASE"/>
    <property type="match status" value="1"/>
</dbReference>
<feature type="compositionally biased region" description="Pro residues" evidence="1">
    <location>
        <begin position="668"/>
        <end position="682"/>
    </location>
</feature>
<dbReference type="InterPro" id="IPR015943">
    <property type="entry name" value="WD40/YVTN_repeat-like_dom_sf"/>
</dbReference>
<evidence type="ECO:0000313" key="4">
    <source>
        <dbReference type="Proteomes" id="UP001382935"/>
    </source>
</evidence>
<dbReference type="InterPro" id="IPR052025">
    <property type="entry name" value="Xyloglucanase_GH74"/>
</dbReference>
<keyword evidence="4" id="KW-1185">Reference proteome</keyword>
<evidence type="ECO:0000313" key="3">
    <source>
        <dbReference type="EMBL" id="WWM70074.1"/>
    </source>
</evidence>
<feature type="domain" description="Bacterial Ig-like" evidence="2">
    <location>
        <begin position="826"/>
        <end position="889"/>
    </location>
</feature>
<evidence type="ECO:0000259" key="2">
    <source>
        <dbReference type="Pfam" id="PF19077"/>
    </source>
</evidence>
<dbReference type="Gene3D" id="2.60.40.10">
    <property type="entry name" value="Immunoglobulins"/>
    <property type="match status" value="1"/>
</dbReference>
<dbReference type="InterPro" id="IPR044016">
    <property type="entry name" value="Big_13"/>
</dbReference>
<dbReference type="RefSeq" id="WP_338502688.1">
    <property type="nucleotide sequence ID" value="NZ_CP145607.1"/>
</dbReference>
<dbReference type="CDD" id="cd15482">
    <property type="entry name" value="Sialidase_non-viral"/>
    <property type="match status" value="1"/>
</dbReference>
<dbReference type="InterPro" id="IPR011049">
    <property type="entry name" value="Serralysin-like_metalloprot_C"/>
</dbReference>
<feature type="domain" description="Bacterial Ig-like" evidence="2">
    <location>
        <begin position="690"/>
        <end position="786"/>
    </location>
</feature>
<reference evidence="3 4" key="1">
    <citation type="submission" date="2024-02" db="EMBL/GenBank/DDBJ databases">
        <title>Full genome sequence of Sphingomonas kaistensis.</title>
        <authorList>
            <person name="Poletto B.L."/>
            <person name="Silva G."/>
            <person name="Galante D."/>
            <person name="Campos K.R."/>
            <person name="Santos M.B.N."/>
            <person name="Sacchi C.T."/>
        </authorList>
    </citation>
    <scope>NUCLEOTIDE SEQUENCE [LARGE SCALE GENOMIC DNA]</scope>
    <source>
        <strain evidence="3 4">MA4R</strain>
    </source>
</reference>
<proteinExistence type="predicted"/>
<dbReference type="SUPFAM" id="SSF110296">
    <property type="entry name" value="Oligoxyloglucan reducing end-specific cellobiohydrolase"/>
    <property type="match status" value="2"/>
</dbReference>
<accession>A0ABZ2G1Z3</accession>
<evidence type="ECO:0000256" key="1">
    <source>
        <dbReference type="SAM" id="MobiDB-lite"/>
    </source>
</evidence>